<dbReference type="EMBL" id="CAJPUY010000009">
    <property type="protein sequence ID" value="CAG2143251.1"/>
    <property type="molecule type" value="Genomic_DNA"/>
</dbReference>
<evidence type="ECO:0000313" key="2">
    <source>
        <dbReference type="Proteomes" id="UP000672934"/>
    </source>
</evidence>
<accession>A0A916ISY8</accession>
<comment type="caution">
    <text evidence="1">The sequence shown here is derived from an EMBL/GenBank/DDBJ whole genome shotgun (WGS) entry which is preliminary data.</text>
</comment>
<keyword evidence="2" id="KW-1185">Reference proteome</keyword>
<protein>
    <submittedName>
        <fullName evidence="1">Uncharacterized protein</fullName>
    </submittedName>
</protein>
<name>A0A916ISY8_9BURK</name>
<gene>
    <name evidence="1" type="ORF">LMG31506_02799</name>
</gene>
<dbReference type="Proteomes" id="UP000672934">
    <property type="component" value="Unassembled WGS sequence"/>
</dbReference>
<proteinExistence type="predicted"/>
<dbReference type="AlphaFoldDB" id="A0A916ISY8"/>
<reference evidence="1" key="1">
    <citation type="submission" date="2021-03" db="EMBL/GenBank/DDBJ databases">
        <authorList>
            <person name="Peeters C."/>
        </authorList>
    </citation>
    <scope>NUCLEOTIDE SEQUENCE</scope>
    <source>
        <strain evidence="1">LMG 31506</strain>
    </source>
</reference>
<organism evidence="1 2">
    <name type="scientific">Cupriavidus yeoncheonensis</name>
    <dbReference type="NCBI Taxonomy" id="1462994"/>
    <lineage>
        <taxon>Bacteria</taxon>
        <taxon>Pseudomonadati</taxon>
        <taxon>Pseudomonadota</taxon>
        <taxon>Betaproteobacteria</taxon>
        <taxon>Burkholderiales</taxon>
        <taxon>Burkholderiaceae</taxon>
        <taxon>Cupriavidus</taxon>
    </lineage>
</organism>
<evidence type="ECO:0000313" key="1">
    <source>
        <dbReference type="EMBL" id="CAG2143251.1"/>
    </source>
</evidence>
<sequence>MQIYSLFDAPMRAFSRGRAAPADLHIGFHSRLLPACAGPGSTCDYVFLPAGQTQRAFMATRGEWWACLRGGIRIAAPGHEAVLIGCADMFAPVPGMPMEVRAALDSILVRVVPDDSSAPGDTTSFEDTLLQGELSCGALGCVATMRDDVSDELEFVCGGTQPTPVMHAGFAQLPAGECVQVGGLRWALCHRGGLCIRWSQGGENYLNFIQPGTLFVPDPHESYSLEALLPATGLLFCGGAAQAGMRDACDASRLLPGARCGVMEMTHAPYGSQEACVPA</sequence>